<dbReference type="GO" id="GO:0016747">
    <property type="term" value="F:acyltransferase activity, transferring groups other than amino-acyl groups"/>
    <property type="evidence" value="ECO:0007669"/>
    <property type="project" value="InterPro"/>
</dbReference>
<organism evidence="2 3">
    <name type="scientific">Curvularia clavata</name>
    <dbReference type="NCBI Taxonomy" id="95742"/>
    <lineage>
        <taxon>Eukaryota</taxon>
        <taxon>Fungi</taxon>
        <taxon>Dikarya</taxon>
        <taxon>Ascomycota</taxon>
        <taxon>Pezizomycotina</taxon>
        <taxon>Dothideomycetes</taxon>
        <taxon>Pleosporomycetidae</taxon>
        <taxon>Pleosporales</taxon>
        <taxon>Pleosporineae</taxon>
        <taxon>Pleosporaceae</taxon>
        <taxon>Curvularia</taxon>
    </lineage>
</organism>
<dbReference type="Proteomes" id="UP001056012">
    <property type="component" value="Chromosome 4"/>
</dbReference>
<proteinExistence type="predicted"/>
<evidence type="ECO:0000313" key="3">
    <source>
        <dbReference type="Proteomes" id="UP001056012"/>
    </source>
</evidence>
<dbReference type="InterPro" id="IPR051531">
    <property type="entry name" value="N-acetyltransferase"/>
</dbReference>
<dbReference type="Pfam" id="PF13302">
    <property type="entry name" value="Acetyltransf_3"/>
    <property type="match status" value="1"/>
</dbReference>
<reference evidence="2" key="1">
    <citation type="submission" date="2021-12" db="EMBL/GenBank/DDBJ databases">
        <title>Curvularia clavata genome.</title>
        <authorList>
            <person name="Cao Y."/>
        </authorList>
    </citation>
    <scope>NUCLEOTIDE SEQUENCE</scope>
    <source>
        <strain evidence="2">Yc1106</strain>
    </source>
</reference>
<dbReference type="VEuPathDB" id="FungiDB:yc1106_06455"/>
<sequence>MSITIPSKISTPRLTLIRLTNTSPSHPHVQLFHENWSDPSATAWSLHGATKSLEESRDWMIEHRTKYDNIFYSAFAKPQPQGDVQSDQKIWSLRDVYLDGEEQQGENEILGIHIGSVSLRLQPSGPVLSPYPALSQHNNTSHQENLDQDLDLRVLGYALFPSAWGYGYATEANRGVLDAYATAVSAQKQDTRKKYYVEAAVDEDNLASEKVLKKLGFKKLGWKDEEEKVWLNGGWRGPGYWVYGMFV</sequence>
<accession>A0A9Q8Z9W2</accession>
<dbReference type="InterPro" id="IPR000182">
    <property type="entry name" value="GNAT_dom"/>
</dbReference>
<name>A0A9Q8Z9W2_CURCL</name>
<dbReference type="PANTHER" id="PTHR43792">
    <property type="entry name" value="GNAT FAMILY, PUTATIVE (AFU_ORTHOLOGUE AFUA_3G00765)-RELATED-RELATED"/>
    <property type="match status" value="1"/>
</dbReference>
<dbReference type="SUPFAM" id="SSF55729">
    <property type="entry name" value="Acyl-CoA N-acyltransferases (Nat)"/>
    <property type="match status" value="1"/>
</dbReference>
<dbReference type="EMBL" id="CP089277">
    <property type="protein sequence ID" value="USP79181.1"/>
    <property type="molecule type" value="Genomic_DNA"/>
</dbReference>
<keyword evidence="3" id="KW-1185">Reference proteome</keyword>
<dbReference type="Gene3D" id="3.40.630.30">
    <property type="match status" value="1"/>
</dbReference>
<evidence type="ECO:0000259" key="1">
    <source>
        <dbReference type="Pfam" id="PF13302"/>
    </source>
</evidence>
<dbReference type="OrthoDB" id="630895at2759"/>
<feature type="domain" description="N-acetyltransferase" evidence="1">
    <location>
        <begin position="28"/>
        <end position="218"/>
    </location>
</feature>
<protein>
    <recommendedName>
        <fullName evidence="1">N-acetyltransferase domain-containing protein</fullName>
    </recommendedName>
</protein>
<dbReference type="AlphaFoldDB" id="A0A9Q8Z9W2"/>
<dbReference type="InterPro" id="IPR016181">
    <property type="entry name" value="Acyl_CoA_acyltransferase"/>
</dbReference>
<dbReference type="PANTHER" id="PTHR43792:SF1">
    <property type="entry name" value="N-ACETYLTRANSFERASE DOMAIN-CONTAINING PROTEIN"/>
    <property type="match status" value="1"/>
</dbReference>
<gene>
    <name evidence="2" type="ORF">yc1106_06455</name>
</gene>
<evidence type="ECO:0000313" key="2">
    <source>
        <dbReference type="EMBL" id="USP79181.1"/>
    </source>
</evidence>